<dbReference type="Gene3D" id="1.20.120.450">
    <property type="entry name" value="dinb family like domain"/>
    <property type="match status" value="1"/>
</dbReference>
<dbReference type="Pfam" id="PF12867">
    <property type="entry name" value="DinB_2"/>
    <property type="match status" value="1"/>
</dbReference>
<accession>A0ABS1VR39</accession>
<dbReference type="SUPFAM" id="SSF109854">
    <property type="entry name" value="DinB/YfiT-like putative metalloenzymes"/>
    <property type="match status" value="1"/>
</dbReference>
<dbReference type="InterPro" id="IPR024775">
    <property type="entry name" value="DinB-like"/>
</dbReference>
<proteinExistence type="predicted"/>
<comment type="caution">
    <text evidence="2">The sequence shown here is derived from an EMBL/GenBank/DDBJ whole genome shotgun (WGS) entry which is preliminary data.</text>
</comment>
<dbReference type="Proteomes" id="UP000598996">
    <property type="component" value="Unassembled WGS sequence"/>
</dbReference>
<dbReference type="InterPro" id="IPR034660">
    <property type="entry name" value="DinB/YfiT-like"/>
</dbReference>
<dbReference type="EMBL" id="JAENHO010000006">
    <property type="protein sequence ID" value="MBL7257186.1"/>
    <property type="molecule type" value="Genomic_DNA"/>
</dbReference>
<protein>
    <submittedName>
        <fullName evidence="2">DinB family protein</fullName>
    </submittedName>
</protein>
<gene>
    <name evidence="2" type="ORF">JKJ07_23085</name>
</gene>
<evidence type="ECO:0000259" key="1">
    <source>
        <dbReference type="Pfam" id="PF12867"/>
    </source>
</evidence>
<organism evidence="2 3">
    <name type="scientific">Paractinoplanes lichenicola</name>
    <dbReference type="NCBI Taxonomy" id="2802976"/>
    <lineage>
        <taxon>Bacteria</taxon>
        <taxon>Bacillati</taxon>
        <taxon>Actinomycetota</taxon>
        <taxon>Actinomycetes</taxon>
        <taxon>Micromonosporales</taxon>
        <taxon>Micromonosporaceae</taxon>
        <taxon>Paractinoplanes</taxon>
    </lineage>
</organism>
<feature type="domain" description="DinB-like" evidence="1">
    <location>
        <begin position="82"/>
        <end position="224"/>
    </location>
</feature>
<keyword evidence="3" id="KW-1185">Reference proteome</keyword>
<evidence type="ECO:0000313" key="3">
    <source>
        <dbReference type="Proteomes" id="UP000598996"/>
    </source>
</evidence>
<dbReference type="RefSeq" id="WP_202993773.1">
    <property type="nucleotide sequence ID" value="NZ_JAENHO010000006.1"/>
</dbReference>
<sequence>MAEFHGDDLTGSTFRDVDFSKSTMRGVEMRDVTIDGDIGNLVINGVDVVPLIEAELDRRDPLRPKMRPVDPAGFREAWDIVERLWAGTVDHARTFPAEQLHESVDGEWSFIETLRHLAFATESWVSRAILGDPAPWHSLSLPWDGMPDTPGVPRDRSARPSLDEALALRLDRMATVRRVVDDLTDESLAADTVPVEGPGWPPARAFPVRECLLIVLNEEWHHRLFAERDLDVLAKR</sequence>
<evidence type="ECO:0000313" key="2">
    <source>
        <dbReference type="EMBL" id="MBL7257186.1"/>
    </source>
</evidence>
<reference evidence="2 3" key="1">
    <citation type="submission" date="2021-01" db="EMBL/GenBank/DDBJ databases">
        <title>Actinoplanes sp. nov. LDG1-01 isolated from lichen.</title>
        <authorList>
            <person name="Saeng-In P."/>
            <person name="Phongsopitanun W."/>
            <person name="Kanchanasin P."/>
            <person name="Yuki M."/>
            <person name="Kudo T."/>
            <person name="Ohkuma M."/>
            <person name="Tanasupawat S."/>
        </authorList>
    </citation>
    <scope>NUCLEOTIDE SEQUENCE [LARGE SCALE GENOMIC DNA]</scope>
    <source>
        <strain evidence="2 3">LDG1-01</strain>
    </source>
</reference>
<name>A0ABS1VR39_9ACTN</name>